<feature type="compositionally biased region" description="Polar residues" evidence="1">
    <location>
        <begin position="1"/>
        <end position="14"/>
    </location>
</feature>
<feature type="transmembrane region" description="Helical" evidence="2">
    <location>
        <begin position="142"/>
        <end position="162"/>
    </location>
</feature>
<keyword evidence="2" id="KW-1133">Transmembrane helix</keyword>
<keyword evidence="2" id="KW-0472">Membrane</keyword>
<evidence type="ECO:0000313" key="4">
    <source>
        <dbReference type="EMBL" id="AXB42957.1"/>
    </source>
</evidence>
<dbReference type="KEGG" id="aab:A4R43_10705"/>
<dbReference type="EMBL" id="CP015163">
    <property type="protein sequence ID" value="AXB42957.1"/>
    <property type="molecule type" value="Genomic_DNA"/>
</dbReference>
<evidence type="ECO:0000259" key="3">
    <source>
        <dbReference type="Pfam" id="PF14230"/>
    </source>
</evidence>
<dbReference type="Pfam" id="PF14230">
    <property type="entry name" value="DUF4333"/>
    <property type="match status" value="1"/>
</dbReference>
<reference evidence="4 5" key="1">
    <citation type="submission" date="2016-04" db="EMBL/GenBank/DDBJ databases">
        <title>Complete genome sequence and analysis of deep-sea sediment isolate, Amycolatopsis sp. WP1.</title>
        <authorList>
            <person name="Wang H."/>
            <person name="Chen S."/>
            <person name="Wu Q."/>
        </authorList>
    </citation>
    <scope>NUCLEOTIDE SEQUENCE [LARGE SCALE GENOMIC DNA]</scope>
    <source>
        <strain evidence="4 5">WP1</strain>
    </source>
</reference>
<feature type="compositionally biased region" description="Low complexity" evidence="1">
    <location>
        <begin position="42"/>
        <end position="115"/>
    </location>
</feature>
<protein>
    <recommendedName>
        <fullName evidence="3">DUF4333 domain-containing protein</fullName>
    </recommendedName>
</protein>
<evidence type="ECO:0000256" key="2">
    <source>
        <dbReference type="SAM" id="Phobius"/>
    </source>
</evidence>
<gene>
    <name evidence="4" type="ORF">A4R43_10705</name>
</gene>
<dbReference type="OrthoDB" id="3405072at2"/>
<sequence>MSTPYGGNDPQQWAQQQPGYGGGTPQGTPSGGFPAQPPQQPGYPQQGGYPQQQPGYDPNQQYGQQPPQQPQYGQQPPGYPQQQPGYDPNQQQYGQQQPGYPQTGPQQPQQQYNQTAQYDFQQQQGYPGQAPAPAGKKSGKGLWIGLGAVVVIALVAVALLVWPAPFNKKVFDNVAMQDAVKKVLTDNYQVQGVEGVTCPESQEVKNGTGFDCQAKIGGDTKTVPIKVVNEEDGTYEVGTPK</sequence>
<organism evidence="4 5">
    <name type="scientific">Amycolatopsis albispora</name>
    <dbReference type="NCBI Taxonomy" id="1804986"/>
    <lineage>
        <taxon>Bacteria</taxon>
        <taxon>Bacillati</taxon>
        <taxon>Actinomycetota</taxon>
        <taxon>Actinomycetes</taxon>
        <taxon>Pseudonocardiales</taxon>
        <taxon>Pseudonocardiaceae</taxon>
        <taxon>Amycolatopsis</taxon>
    </lineage>
</organism>
<dbReference type="Proteomes" id="UP000250434">
    <property type="component" value="Chromosome"/>
</dbReference>
<keyword evidence="2" id="KW-0812">Transmembrane</keyword>
<feature type="domain" description="DUF4333" evidence="3">
    <location>
        <begin position="155"/>
        <end position="231"/>
    </location>
</feature>
<name>A0A344L4I3_9PSEU</name>
<accession>A0A344L4I3</accession>
<keyword evidence="5" id="KW-1185">Reference proteome</keyword>
<evidence type="ECO:0000313" key="5">
    <source>
        <dbReference type="Proteomes" id="UP000250434"/>
    </source>
</evidence>
<feature type="region of interest" description="Disordered" evidence="1">
    <location>
        <begin position="1"/>
        <end position="115"/>
    </location>
</feature>
<dbReference type="RefSeq" id="WP_113692206.1">
    <property type="nucleotide sequence ID" value="NZ_CP015163.1"/>
</dbReference>
<dbReference type="InterPro" id="IPR025637">
    <property type="entry name" value="DUF4333"/>
</dbReference>
<evidence type="ECO:0000256" key="1">
    <source>
        <dbReference type="SAM" id="MobiDB-lite"/>
    </source>
</evidence>
<proteinExistence type="predicted"/>
<dbReference type="AlphaFoldDB" id="A0A344L4I3"/>